<dbReference type="Proteomes" id="UP001417504">
    <property type="component" value="Unassembled WGS sequence"/>
</dbReference>
<gene>
    <name evidence="1" type="ORF">Sjap_005060</name>
</gene>
<protein>
    <submittedName>
        <fullName evidence="1">Uncharacterized protein</fullName>
    </submittedName>
</protein>
<sequence length="50" mass="5819">MPCRFLMQLLIEKHISRLLILLSYMTEIKRELQEQGMTVDHALQAFQGGS</sequence>
<accession>A0AAP0K5M5</accession>
<organism evidence="1 2">
    <name type="scientific">Stephania japonica</name>
    <dbReference type="NCBI Taxonomy" id="461633"/>
    <lineage>
        <taxon>Eukaryota</taxon>
        <taxon>Viridiplantae</taxon>
        <taxon>Streptophyta</taxon>
        <taxon>Embryophyta</taxon>
        <taxon>Tracheophyta</taxon>
        <taxon>Spermatophyta</taxon>
        <taxon>Magnoliopsida</taxon>
        <taxon>Ranunculales</taxon>
        <taxon>Menispermaceae</taxon>
        <taxon>Menispermoideae</taxon>
        <taxon>Cissampelideae</taxon>
        <taxon>Stephania</taxon>
    </lineage>
</organism>
<reference evidence="1 2" key="1">
    <citation type="submission" date="2024-01" db="EMBL/GenBank/DDBJ databases">
        <title>Genome assemblies of Stephania.</title>
        <authorList>
            <person name="Yang L."/>
        </authorList>
    </citation>
    <scope>NUCLEOTIDE SEQUENCE [LARGE SCALE GENOMIC DNA]</scope>
    <source>
        <strain evidence="1">QJT</strain>
        <tissue evidence="1">Leaf</tissue>
    </source>
</reference>
<proteinExistence type="predicted"/>
<evidence type="ECO:0000313" key="2">
    <source>
        <dbReference type="Proteomes" id="UP001417504"/>
    </source>
</evidence>
<keyword evidence="2" id="KW-1185">Reference proteome</keyword>
<evidence type="ECO:0000313" key="1">
    <source>
        <dbReference type="EMBL" id="KAK9145157.1"/>
    </source>
</evidence>
<dbReference type="AlphaFoldDB" id="A0AAP0K5M5"/>
<name>A0AAP0K5M5_9MAGN</name>
<dbReference type="EMBL" id="JBBNAE010000002">
    <property type="protein sequence ID" value="KAK9145157.1"/>
    <property type="molecule type" value="Genomic_DNA"/>
</dbReference>
<comment type="caution">
    <text evidence="1">The sequence shown here is derived from an EMBL/GenBank/DDBJ whole genome shotgun (WGS) entry which is preliminary data.</text>
</comment>